<reference evidence="1 2" key="1">
    <citation type="journal article" date="2024" name="Front. Microbiol.">
        <title>Novel thermophilic genera Geochorda gen. nov. and Carboxydochorda gen. nov. from the deep terrestrial subsurface reveal the ecophysiological diversity in the class Limnochordia.</title>
        <authorList>
            <person name="Karnachuk O.V."/>
            <person name="Lukina A.P."/>
            <person name="Avakyan M.R."/>
            <person name="Kadnikov V.V."/>
            <person name="Begmatov S."/>
            <person name="Beletsky A.V."/>
            <person name="Vlasova K.G."/>
            <person name="Novikov A.A."/>
            <person name="Shcherbakova V.A."/>
            <person name="Mardanov A.V."/>
            <person name="Ravin N.V."/>
        </authorList>
    </citation>
    <scope>NUCLEOTIDE SEQUENCE [LARGE SCALE GENOMIC DNA]</scope>
    <source>
        <strain evidence="1 2">L945</strain>
    </source>
</reference>
<evidence type="ECO:0000313" key="1">
    <source>
        <dbReference type="EMBL" id="WRP18803.1"/>
    </source>
</evidence>
<accession>A0ABZ1C1C0</accession>
<dbReference type="RefSeq" id="WP_324718075.1">
    <property type="nucleotide sequence ID" value="NZ_CP141615.1"/>
</dbReference>
<dbReference type="Proteomes" id="UP001332192">
    <property type="component" value="Chromosome"/>
</dbReference>
<proteinExistence type="predicted"/>
<dbReference type="EMBL" id="CP141615">
    <property type="protein sequence ID" value="WRP18803.1"/>
    <property type="molecule type" value="Genomic_DNA"/>
</dbReference>
<name>A0ABZ1C1C0_9FIRM</name>
<gene>
    <name evidence="1" type="ORF">U7230_07370</name>
</gene>
<keyword evidence="2" id="KW-1185">Reference proteome</keyword>
<sequence>MGVEVRGWVDLGVYLTEHEGLDVALREVCLQCQELFPSTTLSAEFYKDPEIDSYQYPIVYVHVEDVSSEQFTKLQRVREHITSLLGGTVGWVGVDFRVLS</sequence>
<evidence type="ECO:0000313" key="2">
    <source>
        <dbReference type="Proteomes" id="UP001332192"/>
    </source>
</evidence>
<protein>
    <submittedName>
        <fullName evidence="1">Uncharacterized protein</fullName>
    </submittedName>
</protein>
<organism evidence="1 2">
    <name type="scientific">Carboxydichorda subterranea</name>
    <dbReference type="NCBI Taxonomy" id="3109565"/>
    <lineage>
        <taxon>Bacteria</taxon>
        <taxon>Bacillati</taxon>
        <taxon>Bacillota</taxon>
        <taxon>Limnochordia</taxon>
        <taxon>Limnochordales</taxon>
        <taxon>Geochordaceae</taxon>
        <taxon>Carboxydichorda</taxon>
    </lineage>
</organism>